<evidence type="ECO:0000313" key="4">
    <source>
        <dbReference type="Proteomes" id="UP001556040"/>
    </source>
</evidence>
<keyword evidence="4" id="KW-1185">Reference proteome</keyword>
<protein>
    <submittedName>
        <fullName evidence="3">DUF4064 domain-containing protein</fullName>
    </submittedName>
</protein>
<gene>
    <name evidence="3" type="ORF">AB1471_10955</name>
</gene>
<dbReference type="Pfam" id="PF13273">
    <property type="entry name" value="DUF4064"/>
    <property type="match status" value="1"/>
</dbReference>
<keyword evidence="1" id="KW-0472">Membrane</keyword>
<feature type="transmembrane region" description="Helical" evidence="1">
    <location>
        <begin position="67"/>
        <end position="89"/>
    </location>
</feature>
<comment type="caution">
    <text evidence="3">The sequence shown here is derived from an EMBL/GenBank/DDBJ whole genome shotgun (WGS) entry which is preliminary data.</text>
</comment>
<sequence length="151" mass="16434">MKRTAEIILTVIGVVINVLMIAGAFILKPVFSDDQSRMEFEEIFQDDPVLAEAGLDPSVIFDALNSLGVVFIIAVMISTILSIIAIVVVRGNRKPNLAGGLLIASTVVVGLGTFLFGWLPALLFLIAGIMCFARKPKQPEEITYEDEMRPL</sequence>
<dbReference type="RefSeq" id="WP_367779806.1">
    <property type="nucleotide sequence ID" value="NZ_JBFMIA010000009.1"/>
</dbReference>
<evidence type="ECO:0000259" key="2">
    <source>
        <dbReference type="Pfam" id="PF13273"/>
    </source>
</evidence>
<proteinExistence type="predicted"/>
<evidence type="ECO:0000313" key="3">
    <source>
        <dbReference type="EMBL" id="MEW9502313.1"/>
    </source>
</evidence>
<dbReference type="Proteomes" id="UP001556040">
    <property type="component" value="Unassembled WGS sequence"/>
</dbReference>
<keyword evidence="1" id="KW-0812">Transmembrane</keyword>
<keyword evidence="1" id="KW-1133">Transmembrane helix</keyword>
<accession>A0ABV3Q680</accession>
<dbReference type="InterPro" id="IPR025273">
    <property type="entry name" value="DUF4064"/>
</dbReference>
<name>A0ABV3Q680_9BACL</name>
<evidence type="ECO:0000256" key="1">
    <source>
        <dbReference type="SAM" id="Phobius"/>
    </source>
</evidence>
<feature type="domain" description="DUF4064" evidence="2">
    <location>
        <begin position="2"/>
        <end position="109"/>
    </location>
</feature>
<reference evidence="3 4" key="1">
    <citation type="journal article" date="1979" name="Int. J. Syst. Evol. Microbiol.">
        <title>Bacillus globisporus subsp. marinus subsp. nov.</title>
        <authorList>
            <person name="Liu H."/>
        </authorList>
    </citation>
    <scope>NUCLEOTIDE SEQUENCE [LARGE SCALE GENOMIC DNA]</scope>
    <source>
        <strain evidence="3 4">DSM 1297</strain>
    </source>
</reference>
<feature type="transmembrane region" description="Helical" evidence="1">
    <location>
        <begin position="7"/>
        <end position="27"/>
    </location>
</feature>
<dbReference type="EMBL" id="JBFMIA010000009">
    <property type="protein sequence ID" value="MEW9502313.1"/>
    <property type="molecule type" value="Genomic_DNA"/>
</dbReference>
<feature type="transmembrane region" description="Helical" evidence="1">
    <location>
        <begin position="101"/>
        <end position="130"/>
    </location>
</feature>
<organism evidence="3 4">
    <name type="scientific">Jeotgalibacillus marinus</name>
    <dbReference type="NCBI Taxonomy" id="86667"/>
    <lineage>
        <taxon>Bacteria</taxon>
        <taxon>Bacillati</taxon>
        <taxon>Bacillota</taxon>
        <taxon>Bacilli</taxon>
        <taxon>Bacillales</taxon>
        <taxon>Caryophanaceae</taxon>
        <taxon>Jeotgalibacillus</taxon>
    </lineage>
</organism>